<feature type="compositionally biased region" description="Gly residues" evidence="1">
    <location>
        <begin position="158"/>
        <end position="167"/>
    </location>
</feature>
<feature type="compositionally biased region" description="Gly residues" evidence="1">
    <location>
        <begin position="75"/>
        <end position="100"/>
    </location>
</feature>
<feature type="region of interest" description="Disordered" evidence="1">
    <location>
        <begin position="75"/>
        <end position="187"/>
    </location>
</feature>
<dbReference type="Proteomes" id="UP001165080">
    <property type="component" value="Unassembled WGS sequence"/>
</dbReference>
<feature type="region of interest" description="Disordered" evidence="1">
    <location>
        <begin position="431"/>
        <end position="503"/>
    </location>
</feature>
<reference evidence="2 3" key="1">
    <citation type="journal article" date="2023" name="Commun. Biol.">
        <title>Reorganization of the ancestral sex-determining regions during the evolution of trioecy in Pleodorina starrii.</title>
        <authorList>
            <person name="Takahashi K."/>
            <person name="Suzuki S."/>
            <person name="Kawai-Toyooka H."/>
            <person name="Yamamoto K."/>
            <person name="Hamaji T."/>
            <person name="Ootsuki R."/>
            <person name="Yamaguchi H."/>
            <person name="Kawachi M."/>
            <person name="Higashiyama T."/>
            <person name="Nozaki H."/>
        </authorList>
    </citation>
    <scope>NUCLEOTIDE SEQUENCE [LARGE SCALE GENOMIC DNA]</scope>
    <source>
        <strain evidence="2 3">NIES-4479</strain>
    </source>
</reference>
<evidence type="ECO:0000256" key="1">
    <source>
        <dbReference type="SAM" id="MobiDB-lite"/>
    </source>
</evidence>
<sequence>MARNMDPCRQASQTFTAAAGVWGAPAAAPCRILQRSDIPDNTPRACVGASVGCGTAVALTCDHGGLPRDVCSPAGDGGSAGGAGSGGAGSGGGGCGGGGAPQPTASSSSSIGSNSGCDSESTAVSQEWWEASPPPPPRWHLPPHSHATLIGGRMHPGDLGGGGGGGYAPSFHRHSHPSPAQGSSGGAAFPAGPWGRWSCAVGGPLRMRYPAASSLPCSRCRSADDLLPEDLGPGTVGVGCTAAAAAAAVLPPPPPPPLPLPLHLMRSSCRYSPYGRSRGFQPPCALTAVEGEGGSGCNWRPLLATHPSPPQAPPPPPPPPPHPAPWFSAPGPFLRPPAASALVPPQQRQLWGNGAGVIAVRPPLAARESTDACGTGGAADYGAQTRHHDAAMTFAAPPPPPPPQLCAMYAVGAVDAAAARCEADPAGSFGCRSGSGGGSQGSVPDAVLRNESQPPRNSPRDAVDTAAAAAAAEIRTQDAPAPRGSAGNGIGGGAPPTAAQPTSTFHCRQRLPMHAPTPAWDPRHRPPPCPAAIKSASPARPRLLAAAPAATAPVAPAACRPSANTAIAAAAATDAPALAPPPAQPLIRANSLPLPARQPPPSLTPSWPCGASCDCRYDYSYEAKYGYGFGYEYEYEPLVQGCTFAPDAPMDHLAAGGNSGGGGDTAVPEFCWPASVPNMPYRMMPLRYAGYGHSLWPRYPKHPYMYGNVRHLRCGHGFARPAAAPPPPPPQWQQPPAAGAFHEPCLRASPDRRIGSEC</sequence>
<feature type="compositionally biased region" description="Low complexity" evidence="1">
    <location>
        <begin position="101"/>
        <end position="121"/>
    </location>
</feature>
<gene>
    <name evidence="2" type="primary">PLEST004503</name>
    <name evidence="2" type="ORF">PLESTB_001433200</name>
</gene>
<feature type="compositionally biased region" description="Pro residues" evidence="1">
    <location>
        <begin position="723"/>
        <end position="733"/>
    </location>
</feature>
<feature type="compositionally biased region" description="Basic and acidic residues" evidence="1">
    <location>
        <begin position="749"/>
        <end position="758"/>
    </location>
</feature>
<dbReference type="EMBL" id="BRXU01000025">
    <property type="protein sequence ID" value="GLC59016.1"/>
    <property type="molecule type" value="Genomic_DNA"/>
</dbReference>
<accession>A0A9W6BWU9</accession>
<protein>
    <submittedName>
        <fullName evidence="2">Uncharacterized protein</fullName>
    </submittedName>
</protein>
<evidence type="ECO:0000313" key="2">
    <source>
        <dbReference type="EMBL" id="GLC59016.1"/>
    </source>
</evidence>
<feature type="compositionally biased region" description="Pro residues" evidence="1">
    <location>
        <begin position="307"/>
        <end position="324"/>
    </location>
</feature>
<proteinExistence type="predicted"/>
<feature type="region of interest" description="Disordered" evidence="1">
    <location>
        <begin position="720"/>
        <end position="758"/>
    </location>
</feature>
<dbReference type="AlphaFoldDB" id="A0A9W6BWU9"/>
<feature type="region of interest" description="Disordered" evidence="1">
    <location>
        <begin position="299"/>
        <end position="331"/>
    </location>
</feature>
<evidence type="ECO:0000313" key="3">
    <source>
        <dbReference type="Proteomes" id="UP001165080"/>
    </source>
</evidence>
<name>A0A9W6BWU9_9CHLO</name>
<feature type="compositionally biased region" description="Low complexity" evidence="1">
    <location>
        <begin position="177"/>
        <end position="187"/>
    </location>
</feature>
<keyword evidence="3" id="KW-1185">Reference proteome</keyword>
<organism evidence="2 3">
    <name type="scientific">Pleodorina starrii</name>
    <dbReference type="NCBI Taxonomy" id="330485"/>
    <lineage>
        <taxon>Eukaryota</taxon>
        <taxon>Viridiplantae</taxon>
        <taxon>Chlorophyta</taxon>
        <taxon>core chlorophytes</taxon>
        <taxon>Chlorophyceae</taxon>
        <taxon>CS clade</taxon>
        <taxon>Chlamydomonadales</taxon>
        <taxon>Volvocaceae</taxon>
        <taxon>Pleodorina</taxon>
    </lineage>
</organism>
<comment type="caution">
    <text evidence="2">The sequence shown here is derived from an EMBL/GenBank/DDBJ whole genome shotgun (WGS) entry which is preliminary data.</text>
</comment>